<accession>A0A8H5LIU4</accession>
<dbReference type="Pfam" id="PF14737">
    <property type="entry name" value="DUF4470"/>
    <property type="match status" value="1"/>
</dbReference>
<feature type="domain" description="DUF4470" evidence="2">
    <location>
        <begin position="163"/>
        <end position="236"/>
    </location>
</feature>
<evidence type="ECO:0000259" key="2">
    <source>
        <dbReference type="Pfam" id="PF14737"/>
    </source>
</evidence>
<dbReference type="EMBL" id="JAACJM010000049">
    <property type="protein sequence ID" value="KAF5358688.1"/>
    <property type="molecule type" value="Genomic_DNA"/>
</dbReference>
<feature type="compositionally biased region" description="Basic and acidic residues" evidence="1">
    <location>
        <begin position="147"/>
        <end position="158"/>
    </location>
</feature>
<evidence type="ECO:0000256" key="1">
    <source>
        <dbReference type="SAM" id="MobiDB-lite"/>
    </source>
</evidence>
<dbReference type="AlphaFoldDB" id="A0A8H5LIU4"/>
<organism evidence="3 4">
    <name type="scientific">Tetrapyrgos nigripes</name>
    <dbReference type="NCBI Taxonomy" id="182062"/>
    <lineage>
        <taxon>Eukaryota</taxon>
        <taxon>Fungi</taxon>
        <taxon>Dikarya</taxon>
        <taxon>Basidiomycota</taxon>
        <taxon>Agaricomycotina</taxon>
        <taxon>Agaricomycetes</taxon>
        <taxon>Agaricomycetidae</taxon>
        <taxon>Agaricales</taxon>
        <taxon>Marasmiineae</taxon>
        <taxon>Marasmiaceae</taxon>
        <taxon>Tetrapyrgos</taxon>
    </lineage>
</organism>
<dbReference type="OrthoDB" id="2423701at2759"/>
<dbReference type="Proteomes" id="UP000559256">
    <property type="component" value="Unassembled WGS sequence"/>
</dbReference>
<gene>
    <name evidence="3" type="ORF">D9758_007757</name>
</gene>
<dbReference type="InterPro" id="IPR027974">
    <property type="entry name" value="DUF4470"/>
</dbReference>
<keyword evidence="4" id="KW-1185">Reference proteome</keyword>
<protein>
    <recommendedName>
        <fullName evidence="2">DUF4470 domain-containing protein</fullName>
    </recommendedName>
</protein>
<sequence length="494" mass="56084">MYPSNLSAALYELGDYLACFQAICRTVAKLQASQEDSISLLCRLSIGLAKTLCHGCRDDTIKRSQIEEGQAVVSTLQALAIDSDEGSDSELSTTWSYWRKIEAEGEPSTEQVEDARCRLTKLSLYKQAIQSNTMNYYSVGHDDPLSIVDDHGERRQDQSDQNPMDLGSLSDSQRSRLAFMFGGVGDARHAYSSMIGLHKAYNKLKKEHQANLHVHLTLLDVHPTVLARDLVIMMLLDGLLADDKRYLNGLELLETNGAQEELSRHSGTIWEDEKILHLSYERLFFQATHAFGPHPTLSQPKEINDAWAILRKMADGNKMLDFKEAFWKAREHTEAKWKPNMTLFSLCHEEDKYGGYPPLMHDPFQTILSLLDFNKRMGIHRTDNTCPSYSIASTFFDAVADGLKDMKGKVQWEIIHGDMFEEMMKMKYRGKDDLRPERFPRTYMRIWQSNVPDYLHGPLNSAIYAAPNLEHDPVNAAASANCMLNSVNWDGGIY</sequence>
<reference evidence="3 4" key="1">
    <citation type="journal article" date="2020" name="ISME J.">
        <title>Uncovering the hidden diversity of litter-decomposition mechanisms in mushroom-forming fungi.</title>
        <authorList>
            <person name="Floudas D."/>
            <person name="Bentzer J."/>
            <person name="Ahren D."/>
            <person name="Johansson T."/>
            <person name="Persson P."/>
            <person name="Tunlid A."/>
        </authorList>
    </citation>
    <scope>NUCLEOTIDE SEQUENCE [LARGE SCALE GENOMIC DNA]</scope>
    <source>
        <strain evidence="3 4">CBS 291.85</strain>
    </source>
</reference>
<comment type="caution">
    <text evidence="3">The sequence shown here is derived from an EMBL/GenBank/DDBJ whole genome shotgun (WGS) entry which is preliminary data.</text>
</comment>
<evidence type="ECO:0000313" key="3">
    <source>
        <dbReference type="EMBL" id="KAF5358688.1"/>
    </source>
</evidence>
<feature type="region of interest" description="Disordered" evidence="1">
    <location>
        <begin position="147"/>
        <end position="169"/>
    </location>
</feature>
<name>A0A8H5LIU4_9AGAR</name>
<proteinExistence type="predicted"/>
<evidence type="ECO:0000313" key="4">
    <source>
        <dbReference type="Proteomes" id="UP000559256"/>
    </source>
</evidence>